<proteinExistence type="predicted"/>
<dbReference type="Proteomes" id="UP001143372">
    <property type="component" value="Unassembled WGS sequence"/>
</dbReference>
<sequence length="284" mass="31894">MGTSAPQAPSFLKASERRLWSKIASELAQNGLEIGPRAELLTDYVGIEARIAAMEKETKSDDGKIRMAAHRAISVATAERRRLHARLFVGGRKPKPDPRAPAEAVEQAPGVELDELSWAFLNDAVGDVDEDQKWALFGLCWDDAWFAPSRRKTRDLWAEFGPAVLKRWIVDKPGTRPWCWWKYEAPEQRRRVGGTGTLRCEAHGGKPLVRMGLPEGWIMPNDLRWHPFVGRGFQGFDVDDPPTFESQAAFLERHGLLVAGERKRLKAADFVSEAIRAPLEKSFA</sequence>
<evidence type="ECO:0000313" key="1">
    <source>
        <dbReference type="EMBL" id="GLK67032.1"/>
    </source>
</evidence>
<name>A0A9W6MUK1_9HYPH</name>
<organism evidence="1 2">
    <name type="scientific">Hansschlegelia plantiphila</name>
    <dbReference type="NCBI Taxonomy" id="374655"/>
    <lineage>
        <taxon>Bacteria</taxon>
        <taxon>Pseudomonadati</taxon>
        <taxon>Pseudomonadota</taxon>
        <taxon>Alphaproteobacteria</taxon>
        <taxon>Hyphomicrobiales</taxon>
        <taxon>Methylopilaceae</taxon>
        <taxon>Hansschlegelia</taxon>
    </lineage>
</organism>
<reference evidence="1" key="2">
    <citation type="submission" date="2023-01" db="EMBL/GenBank/DDBJ databases">
        <authorList>
            <person name="Sun Q."/>
            <person name="Evtushenko L."/>
        </authorList>
    </citation>
    <scope>NUCLEOTIDE SEQUENCE</scope>
    <source>
        <strain evidence="1">VKM B-2347</strain>
    </source>
</reference>
<dbReference type="EMBL" id="BSFI01000003">
    <property type="protein sequence ID" value="GLK67032.1"/>
    <property type="molecule type" value="Genomic_DNA"/>
</dbReference>
<dbReference type="AlphaFoldDB" id="A0A9W6MUK1"/>
<protein>
    <submittedName>
        <fullName evidence="1">Uncharacterized protein</fullName>
    </submittedName>
</protein>
<reference evidence="1" key="1">
    <citation type="journal article" date="2014" name="Int. J. Syst. Evol. Microbiol.">
        <title>Complete genome sequence of Corynebacterium casei LMG S-19264T (=DSM 44701T), isolated from a smear-ripened cheese.</title>
        <authorList>
            <consortium name="US DOE Joint Genome Institute (JGI-PGF)"/>
            <person name="Walter F."/>
            <person name="Albersmeier A."/>
            <person name="Kalinowski J."/>
            <person name="Ruckert C."/>
        </authorList>
    </citation>
    <scope>NUCLEOTIDE SEQUENCE</scope>
    <source>
        <strain evidence="1">VKM B-2347</strain>
    </source>
</reference>
<evidence type="ECO:0000313" key="2">
    <source>
        <dbReference type="Proteomes" id="UP001143372"/>
    </source>
</evidence>
<keyword evidence="2" id="KW-1185">Reference proteome</keyword>
<gene>
    <name evidence="1" type="ORF">GCM10008179_06700</name>
</gene>
<comment type="caution">
    <text evidence="1">The sequence shown here is derived from an EMBL/GenBank/DDBJ whole genome shotgun (WGS) entry which is preliminary data.</text>
</comment>
<accession>A0A9W6MUK1</accession>